<keyword evidence="3" id="KW-1015">Disulfide bond</keyword>
<feature type="compositionally biased region" description="Basic and acidic residues" evidence="6">
    <location>
        <begin position="2870"/>
        <end position="2983"/>
    </location>
</feature>
<evidence type="ECO:0000256" key="4">
    <source>
        <dbReference type="ARBA" id="ARBA00023319"/>
    </source>
</evidence>
<feature type="compositionally biased region" description="Basic and acidic residues" evidence="6">
    <location>
        <begin position="3137"/>
        <end position="3178"/>
    </location>
</feature>
<dbReference type="PhylomeDB" id="B4QHC9"/>
<feature type="compositionally biased region" description="Basic and acidic residues" evidence="6">
    <location>
        <begin position="3238"/>
        <end position="3253"/>
    </location>
</feature>
<feature type="compositionally biased region" description="Polar residues" evidence="6">
    <location>
        <begin position="3255"/>
        <end position="3266"/>
    </location>
</feature>
<feature type="coiled-coil region" evidence="5">
    <location>
        <begin position="2152"/>
        <end position="2217"/>
    </location>
</feature>
<feature type="compositionally biased region" description="Basic and acidic residues" evidence="6">
    <location>
        <begin position="2625"/>
        <end position="2666"/>
    </location>
</feature>
<dbReference type="PANTHER" id="PTHR12231">
    <property type="entry name" value="CTX-RELATED TYPE I TRANSMEMBRANE PROTEIN"/>
    <property type="match status" value="1"/>
</dbReference>
<evidence type="ECO:0000256" key="3">
    <source>
        <dbReference type="ARBA" id="ARBA00023157"/>
    </source>
</evidence>
<evidence type="ECO:0000256" key="2">
    <source>
        <dbReference type="ARBA" id="ARBA00022737"/>
    </source>
</evidence>
<dbReference type="PANTHER" id="PTHR12231:SF253">
    <property type="entry name" value="DPR-INTERACTING PROTEIN ETA, ISOFORM B-RELATED"/>
    <property type="match status" value="1"/>
</dbReference>
<dbReference type="STRING" id="7240.B4QHC9"/>
<evidence type="ECO:0000313" key="8">
    <source>
        <dbReference type="EMBL" id="EDX07274.1"/>
    </source>
</evidence>
<feature type="compositionally biased region" description="Basic and acidic residues" evidence="6">
    <location>
        <begin position="3270"/>
        <end position="3319"/>
    </location>
</feature>
<dbReference type="InterPro" id="IPR013098">
    <property type="entry name" value="Ig_I-set"/>
</dbReference>
<feature type="compositionally biased region" description="Basic and acidic residues" evidence="6">
    <location>
        <begin position="2755"/>
        <end position="2796"/>
    </location>
</feature>
<dbReference type="FunFam" id="2.60.40.10:FF:002295">
    <property type="entry name" value="Stretchin-Mlck, isoform V"/>
    <property type="match status" value="1"/>
</dbReference>
<dbReference type="FunFam" id="2.60.40.10:FF:001894">
    <property type="entry name" value="Stretchin-Mlck, isoform V"/>
    <property type="match status" value="1"/>
</dbReference>
<feature type="domain" description="Ig-like" evidence="7">
    <location>
        <begin position="498"/>
        <end position="582"/>
    </location>
</feature>
<feature type="compositionally biased region" description="Basic and acidic residues" evidence="6">
    <location>
        <begin position="3405"/>
        <end position="3483"/>
    </location>
</feature>
<feature type="domain" description="Ig-like" evidence="7">
    <location>
        <begin position="597"/>
        <end position="675"/>
    </location>
</feature>
<dbReference type="FunFam" id="2.60.40.10:FF:000107">
    <property type="entry name" value="Myosin, light chain kinase a"/>
    <property type="match status" value="1"/>
</dbReference>
<dbReference type="Pfam" id="PF07679">
    <property type="entry name" value="I-set"/>
    <property type="match status" value="5"/>
</dbReference>
<dbReference type="SMART" id="SM00409">
    <property type="entry name" value="IG"/>
    <property type="match status" value="8"/>
</dbReference>
<evidence type="ECO:0000256" key="1">
    <source>
        <dbReference type="ARBA" id="ARBA00022729"/>
    </source>
</evidence>
<dbReference type="InterPro" id="IPR051170">
    <property type="entry name" value="Neural/epithelial_adhesion"/>
</dbReference>
<feature type="compositionally biased region" description="Basic and acidic residues" evidence="6">
    <location>
        <begin position="3575"/>
        <end position="3587"/>
    </location>
</feature>
<feature type="domain" description="Ig-like" evidence="7">
    <location>
        <begin position="399"/>
        <end position="473"/>
    </location>
</feature>
<proteinExistence type="predicted"/>
<feature type="compositionally biased region" description="Basic and acidic residues" evidence="6">
    <location>
        <begin position="2316"/>
        <end position="2326"/>
    </location>
</feature>
<dbReference type="SMART" id="SM00408">
    <property type="entry name" value="IGc2"/>
    <property type="match status" value="5"/>
</dbReference>
<feature type="region of interest" description="Disordered" evidence="6">
    <location>
        <begin position="3560"/>
        <end position="3592"/>
    </location>
</feature>
<feature type="domain" description="Ig-like" evidence="7">
    <location>
        <begin position="297"/>
        <end position="389"/>
    </location>
</feature>
<dbReference type="InterPro" id="IPR003598">
    <property type="entry name" value="Ig_sub2"/>
</dbReference>
<dbReference type="FunFam" id="2.60.40.10:FF:002242">
    <property type="entry name" value="Stretchin-Mlck, isoform U"/>
    <property type="match status" value="1"/>
</dbReference>
<feature type="compositionally biased region" description="Basic and acidic residues" evidence="6">
    <location>
        <begin position="2575"/>
        <end position="2600"/>
    </location>
</feature>
<gene>
    <name evidence="8" type="primary">Dsim\GD25581</name>
    <name evidence="8" type="ORF">Dsim_GD25581</name>
</gene>
<feature type="compositionally biased region" description="Basic and acidic residues" evidence="6">
    <location>
        <begin position="3494"/>
        <end position="3518"/>
    </location>
</feature>
<dbReference type="OrthoDB" id="10260894at2759"/>
<dbReference type="InterPro" id="IPR003599">
    <property type="entry name" value="Ig_sub"/>
</dbReference>
<feature type="domain" description="Ig-like" evidence="7">
    <location>
        <begin position="3592"/>
        <end position="3679"/>
    </location>
</feature>
<dbReference type="InterPro" id="IPR036179">
    <property type="entry name" value="Ig-like_dom_sf"/>
</dbReference>
<evidence type="ECO:0000259" key="7">
    <source>
        <dbReference type="PROSITE" id="PS50835"/>
    </source>
</evidence>
<reference evidence="8 9" key="1">
    <citation type="journal article" date="2007" name="Nature">
        <title>Evolution of genes and genomes on the Drosophila phylogeny.</title>
        <authorList>
            <consortium name="Drosophila 12 Genomes Consortium"/>
            <person name="Clark A.G."/>
            <person name="Eisen M.B."/>
            <person name="Smith D.R."/>
            <person name="Bergman C.M."/>
            <person name="Oliver B."/>
            <person name="Markow T.A."/>
            <person name="Kaufman T.C."/>
            <person name="Kellis M."/>
            <person name="Gelbart W."/>
            <person name="Iyer V.N."/>
            <person name="Pollard D.A."/>
            <person name="Sackton T.B."/>
            <person name="Larracuente A.M."/>
            <person name="Singh N.D."/>
            <person name="Abad J.P."/>
            <person name="Abt D.N."/>
            <person name="Adryan B."/>
            <person name="Aguade M."/>
            <person name="Akashi H."/>
            <person name="Anderson W.W."/>
            <person name="Aquadro C.F."/>
            <person name="Ardell D.H."/>
            <person name="Arguello R."/>
            <person name="Artieri C.G."/>
            <person name="Barbash D.A."/>
            <person name="Barker D."/>
            <person name="Barsanti P."/>
            <person name="Batterham P."/>
            <person name="Batzoglou S."/>
            <person name="Begun D."/>
            <person name="Bhutkar A."/>
            <person name="Blanco E."/>
            <person name="Bosak S.A."/>
            <person name="Bradley R.K."/>
            <person name="Brand A.D."/>
            <person name="Brent M.R."/>
            <person name="Brooks A.N."/>
            <person name="Brown R.H."/>
            <person name="Butlin R.K."/>
            <person name="Caggese C."/>
            <person name="Calvi B.R."/>
            <person name="Bernardo de Carvalho A."/>
            <person name="Caspi A."/>
            <person name="Castrezana S."/>
            <person name="Celniker S.E."/>
            <person name="Chang J.L."/>
            <person name="Chapple C."/>
            <person name="Chatterji S."/>
            <person name="Chinwalla A."/>
            <person name="Civetta A."/>
            <person name="Clifton S.W."/>
            <person name="Comeron J.M."/>
            <person name="Costello J.C."/>
            <person name="Coyne J.A."/>
            <person name="Daub J."/>
            <person name="David R.G."/>
            <person name="Delcher A.L."/>
            <person name="Delehaunty K."/>
            <person name="Do C.B."/>
            <person name="Ebling H."/>
            <person name="Edwards K."/>
            <person name="Eickbush T."/>
            <person name="Evans J.D."/>
            <person name="Filipski A."/>
            <person name="Findeiss S."/>
            <person name="Freyhult E."/>
            <person name="Fulton L."/>
            <person name="Fulton R."/>
            <person name="Garcia A.C."/>
            <person name="Gardiner A."/>
            <person name="Garfield D.A."/>
            <person name="Garvin B.E."/>
            <person name="Gibson G."/>
            <person name="Gilbert D."/>
            <person name="Gnerre S."/>
            <person name="Godfrey J."/>
            <person name="Good R."/>
            <person name="Gotea V."/>
            <person name="Gravely B."/>
            <person name="Greenberg A.J."/>
            <person name="Griffiths-Jones S."/>
            <person name="Gross S."/>
            <person name="Guigo R."/>
            <person name="Gustafson E.A."/>
            <person name="Haerty W."/>
            <person name="Hahn M.W."/>
            <person name="Halligan D.L."/>
            <person name="Halpern A.L."/>
            <person name="Halter G.M."/>
            <person name="Han M.V."/>
            <person name="Heger A."/>
            <person name="Hillier L."/>
            <person name="Hinrichs A.S."/>
            <person name="Holmes I."/>
            <person name="Hoskins R.A."/>
            <person name="Hubisz M.J."/>
            <person name="Hultmark D."/>
            <person name="Huntley M.A."/>
            <person name="Jaffe D.B."/>
            <person name="Jagadeeshan S."/>
            <person name="Jeck W.R."/>
            <person name="Johnson J."/>
            <person name="Jones C.D."/>
            <person name="Jordan W.C."/>
            <person name="Karpen G.H."/>
            <person name="Kataoka E."/>
            <person name="Keightley P.D."/>
            <person name="Kheradpour P."/>
            <person name="Kirkness E.F."/>
            <person name="Koerich L.B."/>
            <person name="Kristiansen K."/>
            <person name="Kudrna D."/>
            <person name="Kulathinal R.J."/>
            <person name="Kumar S."/>
            <person name="Kwok R."/>
            <person name="Lander E."/>
            <person name="Langley C.H."/>
            <person name="Lapoint R."/>
            <person name="Lazzaro B.P."/>
            <person name="Lee S.J."/>
            <person name="Levesque L."/>
            <person name="Li R."/>
            <person name="Lin C.F."/>
            <person name="Lin M.F."/>
            <person name="Lindblad-Toh K."/>
            <person name="Llopart A."/>
            <person name="Long M."/>
            <person name="Low L."/>
            <person name="Lozovsky E."/>
            <person name="Lu J."/>
            <person name="Luo M."/>
            <person name="Machado C.A."/>
            <person name="Makalowski W."/>
            <person name="Marzo M."/>
            <person name="Matsuda M."/>
            <person name="Matzkin L."/>
            <person name="McAllister B."/>
            <person name="McBride C.S."/>
            <person name="McKernan B."/>
            <person name="McKernan K."/>
            <person name="Mendez-Lago M."/>
            <person name="Minx P."/>
            <person name="Mollenhauer M.U."/>
            <person name="Montooth K."/>
            <person name="Mount S.M."/>
            <person name="Mu X."/>
            <person name="Myers E."/>
            <person name="Negre B."/>
            <person name="Newfeld S."/>
            <person name="Nielsen R."/>
            <person name="Noor M.A."/>
            <person name="O'Grady P."/>
            <person name="Pachter L."/>
            <person name="Papaceit M."/>
            <person name="Parisi M.J."/>
            <person name="Parisi M."/>
            <person name="Parts L."/>
            <person name="Pedersen J.S."/>
            <person name="Pesole G."/>
            <person name="Phillippy A.M."/>
            <person name="Ponting C.P."/>
            <person name="Pop M."/>
            <person name="Porcelli D."/>
            <person name="Powell J.R."/>
            <person name="Prohaska S."/>
            <person name="Pruitt K."/>
            <person name="Puig M."/>
            <person name="Quesneville H."/>
            <person name="Ram K.R."/>
            <person name="Rand D."/>
            <person name="Rasmussen M.D."/>
            <person name="Reed L.K."/>
            <person name="Reenan R."/>
            <person name="Reily A."/>
            <person name="Remington K.A."/>
            <person name="Rieger T.T."/>
            <person name="Ritchie M.G."/>
            <person name="Robin C."/>
            <person name="Rogers Y.H."/>
            <person name="Rohde C."/>
            <person name="Rozas J."/>
            <person name="Rubenfield M.J."/>
            <person name="Ruiz A."/>
            <person name="Russo S."/>
            <person name="Salzberg S.L."/>
            <person name="Sanchez-Gracia A."/>
            <person name="Saranga D.J."/>
            <person name="Sato H."/>
            <person name="Schaeffer S.W."/>
            <person name="Schatz M.C."/>
            <person name="Schlenke T."/>
            <person name="Schwartz R."/>
            <person name="Segarra C."/>
            <person name="Singh R.S."/>
            <person name="Sirot L."/>
            <person name="Sirota M."/>
            <person name="Sisneros N.B."/>
            <person name="Smith C.D."/>
            <person name="Smith T.F."/>
            <person name="Spieth J."/>
            <person name="Stage D.E."/>
            <person name="Stark A."/>
            <person name="Stephan W."/>
            <person name="Strausberg R.L."/>
            <person name="Strempel S."/>
            <person name="Sturgill D."/>
            <person name="Sutton G."/>
            <person name="Sutton G.G."/>
            <person name="Tao W."/>
            <person name="Teichmann S."/>
            <person name="Tobari Y.N."/>
            <person name="Tomimura Y."/>
            <person name="Tsolas J.M."/>
            <person name="Valente V.L."/>
            <person name="Venter E."/>
            <person name="Venter J.C."/>
            <person name="Vicario S."/>
            <person name="Vieira F.G."/>
            <person name="Vilella A.J."/>
            <person name="Villasante A."/>
            <person name="Walenz B."/>
            <person name="Wang J."/>
            <person name="Wasserman M."/>
            <person name="Watts T."/>
            <person name="Wilson D."/>
            <person name="Wilson R.K."/>
            <person name="Wing R.A."/>
            <person name="Wolfner M.F."/>
            <person name="Wong A."/>
            <person name="Wong G.K."/>
            <person name="Wu C.I."/>
            <person name="Wu G."/>
            <person name="Yamamoto D."/>
            <person name="Yang H.P."/>
            <person name="Yang S.P."/>
            <person name="Yorke J.A."/>
            <person name="Yoshida K."/>
            <person name="Zdobnov E."/>
            <person name="Zhang P."/>
            <person name="Zhang Y."/>
            <person name="Zimin A.V."/>
            <person name="Baldwin J."/>
            <person name="Abdouelleil A."/>
            <person name="Abdulkadir J."/>
            <person name="Abebe A."/>
            <person name="Abera B."/>
            <person name="Abreu J."/>
            <person name="Acer S.C."/>
            <person name="Aftuck L."/>
            <person name="Alexander A."/>
            <person name="An P."/>
            <person name="Anderson E."/>
            <person name="Anderson S."/>
            <person name="Arachi H."/>
            <person name="Azer M."/>
            <person name="Bachantsang P."/>
            <person name="Barry A."/>
            <person name="Bayul T."/>
            <person name="Berlin A."/>
            <person name="Bessette D."/>
            <person name="Bloom T."/>
            <person name="Blye J."/>
            <person name="Boguslavskiy L."/>
            <person name="Bonnet C."/>
            <person name="Boukhgalter B."/>
            <person name="Bourzgui I."/>
            <person name="Brown A."/>
            <person name="Cahill P."/>
            <person name="Channer S."/>
            <person name="Cheshatsang Y."/>
            <person name="Chuda L."/>
            <person name="Citroen M."/>
            <person name="Collymore A."/>
            <person name="Cooke P."/>
            <person name="Costello M."/>
            <person name="D'Aco K."/>
            <person name="Daza R."/>
            <person name="De Haan G."/>
            <person name="DeGray S."/>
            <person name="DeMaso C."/>
            <person name="Dhargay N."/>
            <person name="Dooley K."/>
            <person name="Dooley E."/>
            <person name="Doricent M."/>
            <person name="Dorje P."/>
            <person name="Dorjee K."/>
            <person name="Dupes A."/>
            <person name="Elong R."/>
            <person name="Falk J."/>
            <person name="Farina A."/>
            <person name="Faro S."/>
            <person name="Ferguson D."/>
            <person name="Fisher S."/>
            <person name="Foley C.D."/>
            <person name="Franke A."/>
            <person name="Friedrich D."/>
            <person name="Gadbois L."/>
            <person name="Gearin G."/>
            <person name="Gearin C.R."/>
            <person name="Giannoukos G."/>
            <person name="Goode T."/>
            <person name="Graham J."/>
            <person name="Grandbois E."/>
            <person name="Grewal S."/>
            <person name="Gyaltsen K."/>
            <person name="Hafez N."/>
            <person name="Hagos B."/>
            <person name="Hall J."/>
            <person name="Henson C."/>
            <person name="Hollinger A."/>
            <person name="Honan T."/>
            <person name="Huard M.D."/>
            <person name="Hughes L."/>
            <person name="Hurhula B."/>
            <person name="Husby M.E."/>
            <person name="Kamat A."/>
            <person name="Kanga B."/>
            <person name="Kashin S."/>
            <person name="Khazanovich D."/>
            <person name="Kisner P."/>
            <person name="Lance K."/>
            <person name="Lara M."/>
            <person name="Lee W."/>
            <person name="Lennon N."/>
            <person name="Letendre F."/>
            <person name="LeVine R."/>
            <person name="Lipovsky A."/>
            <person name="Liu X."/>
            <person name="Liu J."/>
            <person name="Liu S."/>
            <person name="Lokyitsang T."/>
            <person name="Lokyitsang Y."/>
            <person name="Lubonja R."/>
            <person name="Lui A."/>
            <person name="MacDonald P."/>
            <person name="Magnisalis V."/>
            <person name="Maru K."/>
            <person name="Matthews C."/>
            <person name="McCusker W."/>
            <person name="McDonough S."/>
            <person name="Mehta T."/>
            <person name="Meldrim J."/>
            <person name="Meneus L."/>
            <person name="Mihai O."/>
            <person name="Mihalev A."/>
            <person name="Mihova T."/>
            <person name="Mittelman R."/>
            <person name="Mlenga V."/>
            <person name="Montmayeur A."/>
            <person name="Mulrain L."/>
            <person name="Navidi A."/>
            <person name="Naylor J."/>
            <person name="Negash T."/>
            <person name="Nguyen T."/>
            <person name="Nguyen N."/>
            <person name="Nicol R."/>
            <person name="Norbu C."/>
            <person name="Norbu N."/>
            <person name="Novod N."/>
            <person name="O'Neill B."/>
            <person name="Osman S."/>
            <person name="Markiewicz E."/>
            <person name="Oyono O.L."/>
            <person name="Patti C."/>
            <person name="Phunkhang P."/>
            <person name="Pierre F."/>
            <person name="Priest M."/>
            <person name="Raghuraman S."/>
            <person name="Rege F."/>
            <person name="Reyes R."/>
            <person name="Rise C."/>
            <person name="Rogov P."/>
            <person name="Ross K."/>
            <person name="Ryan E."/>
            <person name="Settipalli S."/>
            <person name="Shea T."/>
            <person name="Sherpa N."/>
            <person name="Shi L."/>
            <person name="Shih D."/>
            <person name="Sparrow T."/>
            <person name="Spaulding J."/>
            <person name="Stalker J."/>
            <person name="Stange-Thomann N."/>
            <person name="Stavropoulos S."/>
            <person name="Stone C."/>
            <person name="Strader C."/>
            <person name="Tesfaye S."/>
            <person name="Thomson T."/>
            <person name="Thoulutsang Y."/>
            <person name="Thoulutsang D."/>
            <person name="Topham K."/>
            <person name="Topping I."/>
            <person name="Tsamla T."/>
            <person name="Vassiliev H."/>
            <person name="Vo A."/>
            <person name="Wangchuk T."/>
            <person name="Wangdi T."/>
            <person name="Weiand M."/>
            <person name="Wilkinson J."/>
            <person name="Wilson A."/>
            <person name="Yadav S."/>
            <person name="Young G."/>
            <person name="Yu Q."/>
            <person name="Zembek L."/>
            <person name="Zhong D."/>
            <person name="Zimmer A."/>
            <person name="Zwirko Z."/>
            <person name="Jaffe D.B."/>
            <person name="Alvarez P."/>
            <person name="Brockman W."/>
            <person name="Butler J."/>
            <person name="Chin C."/>
            <person name="Gnerre S."/>
            <person name="Grabherr M."/>
            <person name="Kleber M."/>
            <person name="Mauceli E."/>
            <person name="MacCallum I."/>
        </authorList>
    </citation>
    <scope>NUCLEOTIDE SEQUENCE [LARGE SCALE GENOMIC DNA]</scope>
    <source>
        <strain evidence="9">white501</strain>
    </source>
</reference>
<evidence type="ECO:0000313" key="9">
    <source>
        <dbReference type="Proteomes" id="UP000000304"/>
    </source>
</evidence>
<dbReference type="Gene3D" id="2.60.40.10">
    <property type="entry name" value="Immunoglobulins"/>
    <property type="match status" value="8"/>
</dbReference>
<feature type="compositionally biased region" description="Basic and acidic residues" evidence="6">
    <location>
        <begin position="2820"/>
        <end position="2861"/>
    </location>
</feature>
<dbReference type="InterPro" id="IPR007110">
    <property type="entry name" value="Ig-like_dom"/>
</dbReference>
<keyword evidence="4" id="KW-0393">Immunoglobulin domain</keyword>
<feature type="domain" description="Ig-like" evidence="7">
    <location>
        <begin position="196"/>
        <end position="274"/>
    </location>
</feature>
<organism evidence="8 9">
    <name type="scientific">Drosophila simulans</name>
    <name type="common">Fruit fly</name>
    <dbReference type="NCBI Taxonomy" id="7240"/>
    <lineage>
        <taxon>Eukaryota</taxon>
        <taxon>Metazoa</taxon>
        <taxon>Ecdysozoa</taxon>
        <taxon>Arthropoda</taxon>
        <taxon>Hexapoda</taxon>
        <taxon>Insecta</taxon>
        <taxon>Pterygota</taxon>
        <taxon>Neoptera</taxon>
        <taxon>Endopterygota</taxon>
        <taxon>Diptera</taxon>
        <taxon>Brachycera</taxon>
        <taxon>Muscomorpha</taxon>
        <taxon>Ephydroidea</taxon>
        <taxon>Drosophilidae</taxon>
        <taxon>Drosophila</taxon>
        <taxon>Sophophora</taxon>
    </lineage>
</organism>
<feature type="compositionally biased region" description="Basic and acidic residues" evidence="6">
    <location>
        <begin position="3007"/>
        <end position="3113"/>
    </location>
</feature>
<dbReference type="OMA" id="WESERRA"/>
<evidence type="ECO:0000256" key="5">
    <source>
        <dbReference type="SAM" id="Coils"/>
    </source>
</evidence>
<keyword evidence="9" id="KW-1185">Reference proteome</keyword>
<dbReference type="HOGENOM" id="CLU_000117_0_0_1"/>
<accession>B4QHC9</accession>
<feature type="compositionally biased region" description="Polar residues" evidence="6">
    <location>
        <begin position="3320"/>
        <end position="3334"/>
    </location>
</feature>
<dbReference type="PROSITE" id="PS50835">
    <property type="entry name" value="IG_LIKE"/>
    <property type="match status" value="6"/>
</dbReference>
<dbReference type="FunFam" id="2.60.40.10:FF:001307">
    <property type="entry name" value="Stretchin-Mlck, isoform V"/>
    <property type="match status" value="3"/>
</dbReference>
<feature type="region of interest" description="Disordered" evidence="6">
    <location>
        <begin position="852"/>
        <end position="950"/>
    </location>
</feature>
<feature type="region of interest" description="Disordered" evidence="6">
    <location>
        <begin position="2615"/>
        <end position="3522"/>
    </location>
</feature>
<feature type="compositionally biased region" description="Low complexity" evidence="6">
    <location>
        <begin position="898"/>
        <end position="915"/>
    </location>
</feature>
<sequence length="3733" mass="416636">MGNGCSKCCQCNEHKQLNGTLSSASSVYRKRSRGEIPIENSDRFRITATSNAVQLAVEHVQREDAGHYTLFARTKSQDVVRRHVELIVEDRSTGDDPPVFLRRLPDLSVKVGTRTRLLTEIRSSTDLKLTWYRNDRRVCANDRITEVNEGTFHYLEISPVTLDDGGQWMLMAENFGGRNSCLGTLNVLVPKAYKTPEFVEELRAVLTEQGTVSLECKVVGVPTPHLRWFKDSKEIKAGDMFALTANADDPTSLGTYTCEARNCMGVTYSSSKVHVVGRGSREGSLKPADSVAGNAPPPIFTNELRDMSLLIGETIILGCQVVVPPWPKSVCWYNASGRVETAERYKLIEDGLGVYMIEVKPSESCDAGEWKCVVTSFDGSMGISTCSVAMDIPRNYRKPRFMESLRAVLTEEGLVSFECKVVGFPTPVLKWFKDGHELKPGDVYQLTGTNSLGTYCCIARNCMGETSSTAVLTVEDIQNQLTDEERLVFTQQNQNQAPKFLTGLKSTDAKINEPFQFKVVVKATPDPILSWFRDELPIDPNERYNHYRGENEDWLLDIKSVEFVDQAEWKCVAVNDFGTSITSCFLKLQIPRHYKKPRFLESLRAVLTEEGAVNLECKVIGVPQPALKWYKDGVELKPGDIHRIISGQDGTCCLGTYTCEAKNCMGIVASSASLLGFEDAQRSQQQKSEQHHENELQRNYSLSTIQEERTSQLYETPVGDITIDEKGDVSFSFDGKEVSVSLYETPDLTEEEALKIVEMYADQISEHVTEHNIVELPPLRFVKETSQSGKLLMEAVVIDISPEYFTVEDDMRTEADMDDISINEITVHGSSGREGRVDRETEQYVQQSFDKMEEELSLSAPIRKRKKSKPTETDEFFSLSKASGSQGEEETSDLQTFASAQMSASQKAASGAQTSPEKDKDSVAPPKRKKSKKPTDTDSSKTTEDDARLQDISGAVGDGLMVTTSSHAKVVSDENEINKNLIALVPLAKLLKVIDNHLSAVENEVMEQSTMMMTPSAADQSIAIIRNIIEPIKQIESKLRVYSGETQIDALIQSMDEDIRRLHMGLQVIEKCVEIDETGATLIQRTSVCIIDSVAEQMKRALEELKIVSRKFESVCLRAQIELTADDIQQGLEITQGTIKSQALLQEAQELEAAKHFSETVEKMQEVPDSISFATISEANLPSEASALKDICQPVAKIQEALERVEMELSLEESEEQIYKKVHQKVLESIVEPIKQLQSTLQSIEDKTESLAGSESIEQKINMAILDIVTPPLFELKKGLEVILSEKSGSVEGGMLTVSTVESMVPPLQEIQNGLAQLGQELESGQDSVPQEQLRSEPVMGVADTQKLLQSFAQAVLHFETNIERISGRLSPNVKIRLLNLKDELSALIGSILEREITGHHVELLDRLKRPVDELNYCFRQTEVKNMTGSLADLIEPLSMLQENTQKGHQRLLVARVPDQQALQTLDNIRSLIRNVVIDIEEHEFKILQQEIQQDEEQASQQQDKSISALRKVLETKVSLEEAVGNIETLQEALNKISESPKASERVKSSSNEAQVYLLRILQIAKGLATFSEAETTLDVNEANTTRILFECGKSFADLAKALHSPESLTESEFINALNQFGDIVGQQKESMDEKLSIASPLSSLIHVLQNLKPPRASMEDLSTLDDVSVLKSVAESLPTDPEAEVPKGPEKPSTVAVLLSDLNQGITSVLSHSEDPDVVSLSGKAAQQVQAALVKMQELQSSLAVVQETNLVEAAHSMSEASQQGTFAEALCSLERCVLQVEECMAHSGVESLTDPELSKLKTLATPLHDVRQYCEQIDVQLLENVIDISTHGDISELKSSGHQQTVSDHIEEVAVVEEEPQVEVFDIQQGVASGIKQLEACLEVTQTDANKELQQVGKIMEQLKSDLENIQIALVTDTVQQETVLGQAQIARTMFRLKECLVHTYESGLVDSLENVESAFEDILLSLPILETQLAEEMFAKIEKAFANFVAYCERPEAVDYQKLKTLKQPIENLVGSIGAVAAQPTVDVDKSSSVVVQLQTSLMAAFRSINDASEQISNEVLGGLLKTQSSLVAVFDFIEGNDNTIRVIELLQEMDSITAELKALSVIHVEPTVPIDIGIIIENVSSGKAFLTEIEEGLRANNPTCILLLDENTDDIAQLEATLVQIENEILSQPQLSQITTKQFALIDALQLQISNLQEKLNKLNVFLSELQSQSDVSSPESALDTDIDIKEGSGSQEDIEPEAKRPKMLESEQQLDSNKQTETQQEVPKETDDETKKEIEPESKLQNQNELLAKKDEQKADKVSEPQDSEQQLEKEVDDAQKPTEIVSQKASPENILEALTEKLSQSPNNASQNDEIKTIMTECQDILDNIDNIEKVSKSIFKLREHIVHTYDGKPPEEQTEKELVEELIESLFESCPEATELVIQTYIKEIKTNIILTKAAIQLIDDSNMFTKPSLLVPKLVNLEKLSELTQGVKLIDKSSKEMIGLQQNLMDIFIILDDLLDERTEKINPKIEEIKKIILSEYDYIEKKNGQLHTAVVNGKIKLITEKILDICEEFKQIIESQNQNKDAAGDIKKSETEDVVDHSIQKKIEEPKISEKKDLDKQVLEEKELEASAQKQGDQDVEQKSQKPEVSEVVAEKISEEKIEEPKKPEVKDTEVKSETATALDKQVLEEKELEASAQKQGHQDVEKKSQKPEVSEVVAEKITEEKIEEPKKPEVKETEVQSETATALDKQVLEQTELEASAQKQGDQDVEQKSQKPEVSEVVAEKISEEKIEEPKKPEVKDTEVKSETATALDKQVLEEKEIEASAQKQGDQDVEQKSQKPEVSEVVAEKISEEKIEEPKKPEVKDTEVKSETATALDKQILEEKELEARCEKKSQKPEVSEVVAEKISEEKIEEPKKPEVKDNEVKSEKATALDKQVLEEKELEVSAQKPGDHDVEKKSQKPEISEVVAEKISEEKIEEPKKPEVKDTEVKSETATALDKQVLEEKELEASAQKQGHQDVEKKSQKPEVSEVVAEKISEEKIEEPKKPEVKDNEVKSEKATALDKQVLEEKELEVSAQKPGDHDVEKKSQKPEISEVVAEKISEEKIEEPKKPEVKDTEVKSETATALDKQVLDEKELEVSAQKPGDQDVEKKSQKPEISEVVAEKISEEKIEEPKKPEVKDTEVKSETATALDKQVLEEKELEAKVKQLTEGHAQKKQDEKQKESQEEDVKDSEDKPKKTKVLAKKSIEEEKLDEKKEKQTESAIDNKSQTAEVSETAPEKITDVKTEESQKKEIKDIEAKPKKAKVLEKKSIEEEKLDEKKEKQKESAINNKSQKAQVSETVSEKITDEKAQESQKEEVKDSEAKPKKAKVLEKKSIEEEKLDEKKEKQTESAIDNKSQKAEVSETAPQKITDVKTEESQQEEVKDSEAKPKKTKISKENTEESQKVELKDKSKKTKVLEKADAAEVVREKISEEKVAEIKTPESKDSKAKSKNSAALKKKSVDEEILGSKEQKPDGIPADEKSHGAKVLDSVPVKIEAEKTDQLAAKKPSVLDEDLVVPKRKPYEAEQTADSVSLQTYKSMDSEYKDRKESRSAKRKPTVDIQLTNRNTASGSDLKLTCGLSGHEMNVQWFKDNCPIENGAKYRRTLNDGLSCLEIKSAELGDSGIYRCIASNQNGEVETSCLVTIYEAPSSKFGTPPIFTRNIRGIDRFEKKECVFEIFTTFGDSRESSFASNGRLTS</sequence>
<feature type="compositionally biased region" description="Basic and acidic residues" evidence="6">
    <location>
        <begin position="2296"/>
        <end position="2309"/>
    </location>
</feature>
<keyword evidence="2" id="KW-0677">Repeat</keyword>
<feature type="region of interest" description="Disordered" evidence="6">
    <location>
        <begin position="2573"/>
        <end position="2600"/>
    </location>
</feature>
<keyword evidence="1" id="KW-0732">Signal</keyword>
<evidence type="ECO:0000256" key="6">
    <source>
        <dbReference type="SAM" id="MobiDB-lite"/>
    </source>
</evidence>
<dbReference type="SUPFAM" id="SSF48726">
    <property type="entry name" value="Immunoglobulin"/>
    <property type="match status" value="8"/>
</dbReference>
<feature type="region of interest" description="Disordered" evidence="6">
    <location>
        <begin position="2218"/>
        <end position="2337"/>
    </location>
</feature>
<dbReference type="Proteomes" id="UP000000304">
    <property type="component" value="Chromosome 2R"/>
</dbReference>
<feature type="compositionally biased region" description="Basic and acidic residues" evidence="6">
    <location>
        <begin position="2245"/>
        <end position="2254"/>
    </location>
</feature>
<feature type="compositionally biased region" description="Basic and acidic residues" evidence="6">
    <location>
        <begin position="933"/>
        <end position="949"/>
    </location>
</feature>
<feature type="compositionally biased region" description="Basic and acidic residues" evidence="6">
    <location>
        <begin position="2690"/>
        <end position="2728"/>
    </location>
</feature>
<keyword evidence="5" id="KW-0175">Coiled coil</keyword>
<name>B4QHC9_DROSI</name>
<protein>
    <submittedName>
        <fullName evidence="8">GD25581</fullName>
    </submittedName>
</protein>
<feature type="compositionally biased region" description="Polar residues" evidence="6">
    <location>
        <begin position="3563"/>
        <end position="3574"/>
    </location>
</feature>
<feature type="coiled-coil region" evidence="5">
    <location>
        <begin position="1478"/>
        <end position="1540"/>
    </location>
</feature>
<dbReference type="Pfam" id="PF13895">
    <property type="entry name" value="Ig_2"/>
    <property type="match status" value="1"/>
</dbReference>
<dbReference type="CDD" id="cd00096">
    <property type="entry name" value="Ig"/>
    <property type="match status" value="1"/>
</dbReference>
<dbReference type="EMBL" id="CM000362">
    <property type="protein sequence ID" value="EDX07274.1"/>
    <property type="molecule type" value="Genomic_DNA"/>
</dbReference>
<dbReference type="InterPro" id="IPR013783">
    <property type="entry name" value="Ig-like_fold"/>
</dbReference>
<feature type="compositionally biased region" description="Basic and acidic residues" evidence="6">
    <location>
        <begin position="2271"/>
        <end position="2287"/>
    </location>
</feature>
<feature type="compositionally biased region" description="Polar residues" evidence="6">
    <location>
        <begin position="2255"/>
        <end position="2269"/>
    </location>
</feature>
<feature type="compositionally biased region" description="Basic and acidic residues" evidence="6">
    <location>
        <begin position="3187"/>
        <end position="3217"/>
    </location>
</feature>
<feature type="compositionally biased region" description="Basic and acidic residues" evidence="6">
    <location>
        <begin position="3335"/>
        <end position="3383"/>
    </location>
</feature>